<gene>
    <name evidence="2" type="ORF">SORDD16_01295</name>
</gene>
<accession>A0A139PBM0</accession>
<dbReference type="CDD" id="cd05244">
    <property type="entry name" value="BVR-B_like_SDR_a"/>
    <property type="match status" value="1"/>
</dbReference>
<dbReference type="InterPro" id="IPR051606">
    <property type="entry name" value="Polyketide_Oxido-like"/>
</dbReference>
<dbReference type="PANTHER" id="PTHR43355">
    <property type="entry name" value="FLAVIN REDUCTASE (NADPH)"/>
    <property type="match status" value="1"/>
</dbReference>
<feature type="domain" description="NAD(P)-binding" evidence="1">
    <location>
        <begin position="8"/>
        <end position="169"/>
    </location>
</feature>
<proteinExistence type="predicted"/>
<dbReference type="Pfam" id="PF13460">
    <property type="entry name" value="NAD_binding_10"/>
    <property type="match status" value="1"/>
</dbReference>
<dbReference type="PATRIC" id="fig|1303.79.peg.1563"/>
<dbReference type="PANTHER" id="PTHR43355:SF2">
    <property type="entry name" value="FLAVIN REDUCTASE (NADPH)"/>
    <property type="match status" value="1"/>
</dbReference>
<dbReference type="OrthoDB" id="9785372at2"/>
<organism evidence="2 3">
    <name type="scientific">Streptococcus oralis</name>
    <dbReference type="NCBI Taxonomy" id="1303"/>
    <lineage>
        <taxon>Bacteria</taxon>
        <taxon>Bacillati</taxon>
        <taxon>Bacillota</taxon>
        <taxon>Bacilli</taxon>
        <taxon>Lactobacillales</taxon>
        <taxon>Streptococcaceae</taxon>
        <taxon>Streptococcus</taxon>
    </lineage>
</organism>
<dbReference type="Proteomes" id="UP000072653">
    <property type="component" value="Unassembled WGS sequence"/>
</dbReference>
<evidence type="ECO:0000313" key="3">
    <source>
        <dbReference type="Proteomes" id="UP000072653"/>
    </source>
</evidence>
<dbReference type="AlphaFoldDB" id="A0A139PBM0"/>
<sequence length="209" mass="22807">MKIAVVAANGAAGQLIVKEALERGHEVTAIVRSENKSQAEKVLVKDLFDLTKEDLKDFDVVVSAFGAFTPETLTLHSKSVEHFNDLLAGSDTRLVIVGGAGSLYVDETRTTRLLDTPDFPDEFKPLASAQADELDLIRQKNDLKWTFVSPAADFAPEAPKTGTYVLAGEVFTVNDKGASFISYSDYAVAMMDIIESGKYEQERISVRGK</sequence>
<dbReference type="RefSeq" id="WP_061452870.1">
    <property type="nucleotide sequence ID" value="NZ_KQ969552.1"/>
</dbReference>
<name>A0A139PBM0_STROR</name>
<dbReference type="InterPro" id="IPR036291">
    <property type="entry name" value="NAD(P)-bd_dom_sf"/>
</dbReference>
<protein>
    <submittedName>
        <fullName evidence="2">Rrf2-linked NADH-flavin reductase</fullName>
    </submittedName>
</protein>
<reference evidence="2 3" key="1">
    <citation type="submission" date="2016-01" db="EMBL/GenBank/DDBJ databases">
        <title>Highly variable Streptococcus oralis are common among viridans streptococci isolated from primates.</title>
        <authorList>
            <person name="Denapaite D."/>
            <person name="Rieger M."/>
            <person name="Koendgen S."/>
            <person name="Brueckner R."/>
            <person name="Ochigava I."/>
            <person name="Kappeler P."/>
            <person name="Maetz-Rensing K."/>
            <person name="Leendertz F."/>
            <person name="Hakenbeck R."/>
        </authorList>
    </citation>
    <scope>NUCLEOTIDE SEQUENCE [LARGE SCALE GENOMIC DNA]</scope>
    <source>
        <strain evidence="2 3">DD16</strain>
    </source>
</reference>
<evidence type="ECO:0000313" key="2">
    <source>
        <dbReference type="EMBL" id="KXT85780.1"/>
    </source>
</evidence>
<comment type="caution">
    <text evidence="2">The sequence shown here is derived from an EMBL/GenBank/DDBJ whole genome shotgun (WGS) entry which is preliminary data.</text>
</comment>
<dbReference type="InterPro" id="IPR016040">
    <property type="entry name" value="NAD(P)-bd_dom"/>
</dbReference>
<dbReference type="Gene3D" id="3.40.50.720">
    <property type="entry name" value="NAD(P)-binding Rossmann-like Domain"/>
    <property type="match status" value="1"/>
</dbReference>
<evidence type="ECO:0000259" key="1">
    <source>
        <dbReference type="Pfam" id="PF13460"/>
    </source>
</evidence>
<dbReference type="EMBL" id="LQOB01000260">
    <property type="protein sequence ID" value="KXT85780.1"/>
    <property type="molecule type" value="Genomic_DNA"/>
</dbReference>
<dbReference type="SUPFAM" id="SSF51735">
    <property type="entry name" value="NAD(P)-binding Rossmann-fold domains"/>
    <property type="match status" value="1"/>
</dbReference>
<dbReference type="GO" id="GO:0016646">
    <property type="term" value="F:oxidoreductase activity, acting on the CH-NH group of donors, NAD or NADP as acceptor"/>
    <property type="evidence" value="ECO:0007669"/>
    <property type="project" value="TreeGrafter"/>
</dbReference>